<accession>A0AA36IIB0</accession>
<gene>
    <name evidence="13" type="ORF">EVOR1521_LOCUS13032</name>
</gene>
<feature type="signal peptide" evidence="11">
    <location>
        <begin position="1"/>
        <end position="24"/>
    </location>
</feature>
<feature type="domain" description="1,3-beta-glucan synthase component FKS1-like" evidence="12">
    <location>
        <begin position="371"/>
        <end position="471"/>
    </location>
</feature>
<comment type="similarity">
    <text evidence="2">Belongs to the glycosyltransferase 48 family.</text>
</comment>
<dbReference type="SMART" id="SM01205">
    <property type="entry name" value="FKS1_dom1"/>
    <property type="match status" value="1"/>
</dbReference>
<feature type="transmembrane region" description="Helical" evidence="10">
    <location>
        <begin position="1441"/>
        <end position="1462"/>
    </location>
</feature>
<dbReference type="Proteomes" id="UP001178507">
    <property type="component" value="Unassembled WGS sequence"/>
</dbReference>
<evidence type="ECO:0000256" key="6">
    <source>
        <dbReference type="ARBA" id="ARBA00022692"/>
    </source>
</evidence>
<evidence type="ECO:0000256" key="4">
    <source>
        <dbReference type="ARBA" id="ARBA00022676"/>
    </source>
</evidence>
<comment type="catalytic activity">
    <reaction evidence="9">
        <text>[(1-&gt;3)-beta-D-glucosyl](n) + UDP-alpha-D-glucose = [(1-&gt;3)-beta-D-glucosyl](n+1) + UDP + H(+)</text>
        <dbReference type="Rhea" id="RHEA:21476"/>
        <dbReference type="Rhea" id="RHEA-COMP:11146"/>
        <dbReference type="Rhea" id="RHEA-COMP:14303"/>
        <dbReference type="ChEBI" id="CHEBI:15378"/>
        <dbReference type="ChEBI" id="CHEBI:37671"/>
        <dbReference type="ChEBI" id="CHEBI:58223"/>
        <dbReference type="ChEBI" id="CHEBI:58885"/>
        <dbReference type="EC" id="2.4.1.34"/>
    </reaction>
</comment>
<evidence type="ECO:0000256" key="10">
    <source>
        <dbReference type="SAM" id="Phobius"/>
    </source>
</evidence>
<evidence type="ECO:0000256" key="7">
    <source>
        <dbReference type="ARBA" id="ARBA00022989"/>
    </source>
</evidence>
<evidence type="ECO:0000256" key="1">
    <source>
        <dbReference type="ARBA" id="ARBA00004141"/>
    </source>
</evidence>
<feature type="transmembrane region" description="Helical" evidence="10">
    <location>
        <begin position="666"/>
        <end position="685"/>
    </location>
</feature>
<feature type="transmembrane region" description="Helical" evidence="10">
    <location>
        <begin position="1387"/>
        <end position="1410"/>
    </location>
</feature>
<feature type="transmembrane region" description="Helical" evidence="10">
    <location>
        <begin position="1786"/>
        <end position="1806"/>
    </location>
</feature>
<evidence type="ECO:0000256" key="2">
    <source>
        <dbReference type="ARBA" id="ARBA00009040"/>
    </source>
</evidence>
<dbReference type="InterPro" id="IPR026899">
    <property type="entry name" value="FKS1-like_dom1"/>
</dbReference>
<keyword evidence="14" id="KW-1185">Reference proteome</keyword>
<feature type="chain" id="PRO_5041465723" description="1,3-beta-glucan synthase" evidence="11">
    <location>
        <begin position="25"/>
        <end position="1855"/>
    </location>
</feature>
<dbReference type="GO" id="GO:0000148">
    <property type="term" value="C:1,3-beta-D-glucan synthase complex"/>
    <property type="evidence" value="ECO:0007669"/>
    <property type="project" value="InterPro"/>
</dbReference>
<feature type="transmembrane region" description="Helical" evidence="10">
    <location>
        <begin position="764"/>
        <end position="795"/>
    </location>
</feature>
<comment type="subcellular location">
    <subcellularLocation>
        <location evidence="1">Membrane</location>
        <topology evidence="1">Multi-pass membrane protein</topology>
    </subcellularLocation>
</comment>
<keyword evidence="4" id="KW-0328">Glycosyltransferase</keyword>
<feature type="transmembrane region" description="Helical" evidence="10">
    <location>
        <begin position="1674"/>
        <end position="1694"/>
    </location>
</feature>
<feature type="transmembrane region" description="Helical" evidence="10">
    <location>
        <begin position="573"/>
        <end position="592"/>
    </location>
</feature>
<keyword evidence="11" id="KW-0732">Signal</keyword>
<dbReference type="PANTHER" id="PTHR12741:SF48">
    <property type="entry name" value="1,3-BETA-GLUCAN SYNTHASE COMPONENT FKS1-RELATED"/>
    <property type="match status" value="1"/>
</dbReference>
<comment type="caution">
    <text evidence="13">The sequence shown here is derived from an EMBL/GenBank/DDBJ whole genome shotgun (WGS) entry which is preliminary data.</text>
</comment>
<evidence type="ECO:0000313" key="13">
    <source>
        <dbReference type="EMBL" id="CAJ1386840.1"/>
    </source>
</evidence>
<evidence type="ECO:0000259" key="12">
    <source>
        <dbReference type="SMART" id="SM01205"/>
    </source>
</evidence>
<evidence type="ECO:0000256" key="5">
    <source>
        <dbReference type="ARBA" id="ARBA00022679"/>
    </source>
</evidence>
<dbReference type="GO" id="GO:0005886">
    <property type="term" value="C:plasma membrane"/>
    <property type="evidence" value="ECO:0007669"/>
    <property type="project" value="TreeGrafter"/>
</dbReference>
<dbReference type="InterPro" id="IPR003440">
    <property type="entry name" value="Glyco_trans_48_dom"/>
</dbReference>
<keyword evidence="8 10" id="KW-0472">Membrane</keyword>
<evidence type="ECO:0000256" key="11">
    <source>
        <dbReference type="SAM" id="SignalP"/>
    </source>
</evidence>
<dbReference type="Pfam" id="PF02364">
    <property type="entry name" value="Glucan_synthase"/>
    <property type="match status" value="1"/>
</dbReference>
<feature type="transmembrane region" description="Helical" evidence="10">
    <location>
        <begin position="1532"/>
        <end position="1554"/>
    </location>
</feature>
<dbReference type="EMBL" id="CAUJNA010001424">
    <property type="protein sequence ID" value="CAJ1386840.1"/>
    <property type="molecule type" value="Genomic_DNA"/>
</dbReference>
<keyword evidence="7 10" id="KW-1133">Transmembrane helix</keyword>
<feature type="transmembrane region" description="Helical" evidence="10">
    <location>
        <begin position="706"/>
        <end position="727"/>
    </location>
</feature>
<dbReference type="GO" id="GO:0003843">
    <property type="term" value="F:1,3-beta-D-glucan synthase activity"/>
    <property type="evidence" value="ECO:0007669"/>
    <property type="project" value="UniProtKB-EC"/>
</dbReference>
<feature type="transmembrane region" description="Helical" evidence="10">
    <location>
        <begin position="1566"/>
        <end position="1586"/>
    </location>
</feature>
<name>A0AA36IIB0_9DINO</name>
<keyword evidence="5" id="KW-0808">Transferase</keyword>
<evidence type="ECO:0000313" key="14">
    <source>
        <dbReference type="Proteomes" id="UP001178507"/>
    </source>
</evidence>
<evidence type="ECO:0000256" key="9">
    <source>
        <dbReference type="ARBA" id="ARBA00047777"/>
    </source>
</evidence>
<feature type="transmembrane region" description="Helical" evidence="10">
    <location>
        <begin position="528"/>
        <end position="553"/>
    </location>
</feature>
<feature type="transmembrane region" description="Helical" evidence="10">
    <location>
        <begin position="613"/>
        <end position="646"/>
    </location>
</feature>
<evidence type="ECO:0000256" key="3">
    <source>
        <dbReference type="ARBA" id="ARBA00012589"/>
    </source>
</evidence>
<reference evidence="13" key="1">
    <citation type="submission" date="2023-08" db="EMBL/GenBank/DDBJ databases">
        <authorList>
            <person name="Chen Y."/>
            <person name="Shah S."/>
            <person name="Dougan E. K."/>
            <person name="Thang M."/>
            <person name="Chan C."/>
        </authorList>
    </citation>
    <scope>NUCLEOTIDE SEQUENCE</scope>
</reference>
<organism evidence="13 14">
    <name type="scientific">Effrenium voratum</name>
    <dbReference type="NCBI Taxonomy" id="2562239"/>
    <lineage>
        <taxon>Eukaryota</taxon>
        <taxon>Sar</taxon>
        <taxon>Alveolata</taxon>
        <taxon>Dinophyceae</taxon>
        <taxon>Suessiales</taxon>
        <taxon>Symbiodiniaceae</taxon>
        <taxon>Effrenium</taxon>
    </lineage>
</organism>
<keyword evidence="6 10" id="KW-0812">Transmembrane</keyword>
<feature type="transmembrane region" description="Helical" evidence="10">
    <location>
        <begin position="1706"/>
        <end position="1728"/>
    </location>
</feature>
<proteinExistence type="inferred from homology"/>
<dbReference type="EC" id="2.4.1.34" evidence="3"/>
<dbReference type="PANTHER" id="PTHR12741">
    <property type="entry name" value="LYST-INTERACTING PROTEIN LIP5 DOPAMINE RESPONSIVE PROTEIN DRG-1"/>
    <property type="match status" value="1"/>
</dbReference>
<protein>
    <recommendedName>
        <fullName evidence="3">1,3-beta-glucan synthase</fullName>
        <ecNumber evidence="3">2.4.1.34</ecNumber>
    </recommendedName>
</protein>
<dbReference type="Pfam" id="PF14288">
    <property type="entry name" value="FKS1_dom1"/>
    <property type="match status" value="1"/>
</dbReference>
<evidence type="ECO:0000256" key="8">
    <source>
        <dbReference type="ARBA" id="ARBA00023136"/>
    </source>
</evidence>
<sequence>MAMRFTWPLSLSLALAANLPQVEVQVEIEDIEVGLGTSCSCAPSADASDQQLDDIRNWNCARIYQAKADYAKLATHYGQSVDESWTQRLAQAQKLCGQAQNETNPLTAASTACCAWGDVLMSHRECCNVAGPPYCVSNAKSKLGRFSVLLATFLAAGLAALCPKCCKQSYYAPSLLFTAAAPQRAPLLLGAAGEGDEECGDGGGMSYDPQLFEELKAMWGTKDARTERKGCSMRNLPGADDWGVRAALGFARLQRAFDFQQDSVKNQFEHLITLWRSHCSVNADRMKQANIGLESMEEKLVLHGLQELYEDLLCGFRAWRREFRKFHKETPHFLDSVSTPVATPVPSVEAQVRWCKMEESDQRVRSVAERYVKLEEVAMFLLVWGEAGNLRFMPEMLYFIMHLMLEATPPCEVRKGVSNVFLAKIVRPIYHVVFEEHYKEVKLAGTEATPEQSRKDDKKLKDGFDRYLPPDCPNHDDWNELFQDMPRLHEALEDLLSLPSTQRYQGLKQVDWHVALQDTKTHRELHSFWGVFAATHRLWFLHLLLFLLSMFWVSSRNFSSDASGWKVLLGGNSPLICLSAVGLLVPLHFFAWKLGRWFTTGHAKRSRVKGSTCCLRCLAGTGHVLLLLLQAMLMCIPVLSFLLVRWLDAFGELTEVHPMLNLNSALWLHVFVCCFGALLILLQPFENGDALRHGTASPWSMKFMRWGFWLSVLAVKFVSGLGGIAAIERATTELKISRPGRESLEDLPRFAFGPNWDKDMIEWLALWGTGLICYVADTQFWFCLGCSVLGFVLAFRHRGWRARTLVTEDALAAVPMRYAERVILAAPRGQQHRHRARAAQGTVPPPSAKKQWYEKWFPDLWDRIIDFMRYEDKLDDFILGQLKFTVDAGSEQVVSWEAVHRPLKPRTSFMPPPVFAHTSCGQRSLERDLGVIPEEYWPKNPEVRWRLNAFARNLAYEQLPRPFLTPYMPGLTVLIPHYGEQILLTKKDLKGERGGEEVPLISWLEKRYHRDFTAFTSRMKALTLTPRWPDAGTRWDQYSDSNWESLCKWASMRSQTLWRTVEGLMLYLPALECFHQMVEHENKKSKLIWDPAEVFTCMVSMQAYAFFNADQYNHTEQLLQRFKRSFQIAFIDHESKGAQADADGIHKKQQRRYFSCLIDSSCQKSGPRREPRLRVELPGFPVLGDGKGDNQNHAIIFTRGSIIQAIDANQGGYFEQMLLLPCALGEFRRKGTGGLNPRIVGFAEHITSDIGSLGDFAAGAETAFGTVLQRSYAWLGARMHYGHPDMMNKEFMIQQGGVSKATKTVNLSEDIFAGMDFTLRGNGRNIVHREYMHVAKGRDLGFNTVLTFFSKLSAGTGEQLLTRQMLRLGHELDLPEFLTFYYAHAGYYLTQFFLSKSIPLLVFIWLLVVLDDPEQNFPAMDPDDKSESGAVIVARMLITQYSWLLMLFIVAQTAPLFLQVWLENSSVAALLRVLKQMVTLAPLHFVFQAKIIGAYITNEITLGGAKYLPTGRGLPTERRSFVKRIDKGGGLFNDYAVLALYDGAQLLVAALLVIRAGGLAVEQSLYWWLLALGLTICSWMLAPFIFNPYQFAHSHFMSDVKEWQDFFFAQRGAYWRAWYLATRLKVGSGLRGSGIEVLKRAFFIGCWYTILNQKVHMLSVIFEGGVRSFMTTMISALPPIGLSILACLILPPVLRASGCLGHGEELQLGWAALVVVLLDTAECLMYLWKLVALSWWKSFCVGLLLKFSLLSLCIELVECAFRLKGSGGPPDWLKSSIKMWLYGHRMAQDLLISSLIFAVLCPGVLFDRCRTFLCGCEGCGLHNILIYRDPGGVHKTQAVRIHMQEGEVVEGAGEL</sequence>
<dbReference type="GO" id="GO:0006075">
    <property type="term" value="P:(1-&gt;3)-beta-D-glucan biosynthetic process"/>
    <property type="evidence" value="ECO:0007669"/>
    <property type="project" value="InterPro"/>
</dbReference>